<accession>A0A8J6DY93</accession>
<keyword evidence="4" id="KW-1133">Transmembrane helix</keyword>
<proteinExistence type="inferred from homology"/>
<reference evidence="5" key="1">
    <citation type="submission" date="2021-05" db="EMBL/GenBank/DDBJ databases">
        <title>A free-living protist that lacks canonical eukaryotic 1 DNA replication and segregation systems.</title>
        <authorList>
            <person name="Salas-Leiva D.E."/>
            <person name="Tromer E.C."/>
            <person name="Curtis B.A."/>
            <person name="Jerlstrom-Hultqvist J."/>
            <person name="Kolisko M."/>
            <person name="Yi Z."/>
            <person name="Salas-Leiva J.S."/>
            <person name="Gallot-Lavallee L."/>
            <person name="Kops G.J.P.L."/>
            <person name="Archibald J.M."/>
            <person name="Simpson A.G.B."/>
            <person name="Roger A.J."/>
        </authorList>
    </citation>
    <scope>NUCLEOTIDE SEQUENCE</scope>
    <source>
        <strain evidence="5">BICM</strain>
    </source>
</reference>
<dbReference type="PANTHER" id="PTHR44196:SF1">
    <property type="entry name" value="DEHYDROGENASE_REDUCTASE SDR FAMILY MEMBER 7B"/>
    <property type="match status" value="1"/>
</dbReference>
<protein>
    <submittedName>
        <fullName evidence="5">Glucose/ribitol dehydrogenase</fullName>
    </submittedName>
</protein>
<dbReference type="PROSITE" id="PS00061">
    <property type="entry name" value="ADH_SHORT"/>
    <property type="match status" value="1"/>
</dbReference>
<dbReference type="PRINTS" id="PR00081">
    <property type="entry name" value="GDHRDH"/>
</dbReference>
<feature type="transmembrane region" description="Helical" evidence="4">
    <location>
        <begin position="276"/>
        <end position="294"/>
    </location>
</feature>
<dbReference type="InterPro" id="IPR020904">
    <property type="entry name" value="Sc_DH/Rdtase_CS"/>
</dbReference>
<dbReference type="PANTHER" id="PTHR44196">
    <property type="entry name" value="DEHYDROGENASE/REDUCTASE SDR FAMILY MEMBER 7B"/>
    <property type="match status" value="1"/>
</dbReference>
<name>A0A8J6DY93_9EUKA</name>
<dbReference type="SUPFAM" id="SSF51735">
    <property type="entry name" value="NAD(P)-binding Rossmann-fold domains"/>
    <property type="match status" value="1"/>
</dbReference>
<keyword evidence="4" id="KW-0812">Transmembrane</keyword>
<dbReference type="EMBL" id="JAHDYR010000053">
    <property type="protein sequence ID" value="KAG9391794.1"/>
    <property type="molecule type" value="Genomic_DNA"/>
</dbReference>
<comment type="function">
    <text evidence="3">Putative oxidoreductase.</text>
</comment>
<comment type="similarity">
    <text evidence="1">Belongs to the short-chain dehydrogenases/reductases (SDR) family.</text>
</comment>
<evidence type="ECO:0000256" key="4">
    <source>
        <dbReference type="SAM" id="Phobius"/>
    </source>
</evidence>
<keyword evidence="4" id="KW-0472">Membrane</keyword>
<dbReference type="OrthoDB" id="1933717at2759"/>
<dbReference type="Gene3D" id="3.40.50.720">
    <property type="entry name" value="NAD(P)-binding Rossmann-like Domain"/>
    <property type="match status" value="1"/>
</dbReference>
<gene>
    <name evidence="5" type="ORF">J8273_6573</name>
</gene>
<dbReference type="InterPro" id="IPR002347">
    <property type="entry name" value="SDR_fam"/>
</dbReference>
<evidence type="ECO:0000256" key="2">
    <source>
        <dbReference type="ARBA" id="ARBA00023002"/>
    </source>
</evidence>
<feature type="transmembrane region" description="Helical" evidence="4">
    <location>
        <begin position="6"/>
        <end position="23"/>
    </location>
</feature>
<evidence type="ECO:0000256" key="3">
    <source>
        <dbReference type="ARBA" id="ARBA00037096"/>
    </source>
</evidence>
<keyword evidence="2" id="KW-0560">Oxidoreductase</keyword>
<sequence>MGITVNVAIFASIALLVAIYFIYSRVRHVERSYGTVVITGASSGLGHSFALQYARRAQYLVLIARSRQRLADVATECRALSPSLTVDIISADLSSIPSDTAGDVDHQGAEATANAIKALGISSIDCLVLNAGISSHCPAAVTPLSHLERVMDVNFTASVVLTQRLMPLLSTATRPRIAVVSSIQGFAPTPTRAVYSASKHALHGFFGALATENAWLNVTVVCPGWLDTNLRASSLSRPGAKVSANSKHALSPDVAAAVAVQAIADGKRMIIIPRRFWLVYWAQVLVPGLLARIMRRSYCKKP</sequence>
<evidence type="ECO:0000256" key="1">
    <source>
        <dbReference type="ARBA" id="ARBA00006484"/>
    </source>
</evidence>
<dbReference type="GO" id="GO:0016491">
    <property type="term" value="F:oxidoreductase activity"/>
    <property type="evidence" value="ECO:0007669"/>
    <property type="project" value="UniProtKB-KW"/>
</dbReference>
<dbReference type="GO" id="GO:0016020">
    <property type="term" value="C:membrane"/>
    <property type="evidence" value="ECO:0007669"/>
    <property type="project" value="TreeGrafter"/>
</dbReference>
<dbReference type="Proteomes" id="UP000717585">
    <property type="component" value="Unassembled WGS sequence"/>
</dbReference>
<evidence type="ECO:0000313" key="6">
    <source>
        <dbReference type="Proteomes" id="UP000717585"/>
    </source>
</evidence>
<organism evidence="5 6">
    <name type="scientific">Carpediemonas membranifera</name>
    <dbReference type="NCBI Taxonomy" id="201153"/>
    <lineage>
        <taxon>Eukaryota</taxon>
        <taxon>Metamonada</taxon>
        <taxon>Carpediemonas-like organisms</taxon>
        <taxon>Carpediemonas</taxon>
    </lineage>
</organism>
<keyword evidence="6" id="KW-1185">Reference proteome</keyword>
<dbReference type="InterPro" id="IPR036291">
    <property type="entry name" value="NAD(P)-bd_dom_sf"/>
</dbReference>
<evidence type="ECO:0000313" key="5">
    <source>
        <dbReference type="EMBL" id="KAG9391794.1"/>
    </source>
</evidence>
<dbReference type="AlphaFoldDB" id="A0A8J6DY93"/>
<dbReference type="Pfam" id="PF00106">
    <property type="entry name" value="adh_short"/>
    <property type="match status" value="1"/>
</dbReference>
<comment type="caution">
    <text evidence="5">The sequence shown here is derived from an EMBL/GenBank/DDBJ whole genome shotgun (WGS) entry which is preliminary data.</text>
</comment>